<dbReference type="Pfam" id="PF00953">
    <property type="entry name" value="Glycos_transf_4"/>
    <property type="match status" value="1"/>
</dbReference>
<evidence type="ECO:0000256" key="4">
    <source>
        <dbReference type="ARBA" id="ARBA00022692"/>
    </source>
</evidence>
<dbReference type="GO" id="GO:0044038">
    <property type="term" value="P:cell wall macromolecule biosynthetic process"/>
    <property type="evidence" value="ECO:0007669"/>
    <property type="project" value="TreeGrafter"/>
</dbReference>
<comment type="subcellular location">
    <subcellularLocation>
        <location evidence="1">Cell membrane</location>
        <topology evidence="1">Multi-pass membrane protein</topology>
    </subcellularLocation>
</comment>
<comment type="caution">
    <text evidence="9">The sequence shown here is derived from an EMBL/GenBank/DDBJ whole genome shotgun (WGS) entry which is preliminary data.</text>
</comment>
<feature type="transmembrane region" description="Helical" evidence="8">
    <location>
        <begin position="238"/>
        <end position="260"/>
    </location>
</feature>
<dbReference type="PANTHER" id="PTHR22926:SF3">
    <property type="entry name" value="UNDECAPRENYL-PHOSPHATE ALPHA-N-ACETYLGLUCOSAMINYL 1-PHOSPHATE TRANSFERASE"/>
    <property type="match status" value="1"/>
</dbReference>
<name>A0A7V3N561_UNCC3</name>
<dbReference type="InterPro" id="IPR000715">
    <property type="entry name" value="Glycosyl_transferase_4"/>
</dbReference>
<dbReference type="CDD" id="cd06853">
    <property type="entry name" value="GT_WecA_like"/>
    <property type="match status" value="1"/>
</dbReference>
<dbReference type="GO" id="GO:0009103">
    <property type="term" value="P:lipopolysaccharide biosynthetic process"/>
    <property type="evidence" value="ECO:0007669"/>
    <property type="project" value="TreeGrafter"/>
</dbReference>
<evidence type="ECO:0000256" key="5">
    <source>
        <dbReference type="ARBA" id="ARBA00022989"/>
    </source>
</evidence>
<feature type="transmembrane region" description="Helical" evidence="8">
    <location>
        <begin position="175"/>
        <end position="194"/>
    </location>
</feature>
<feature type="transmembrane region" description="Helical" evidence="8">
    <location>
        <begin position="291"/>
        <end position="311"/>
    </location>
</feature>
<dbReference type="GO" id="GO:0005886">
    <property type="term" value="C:plasma membrane"/>
    <property type="evidence" value="ECO:0007669"/>
    <property type="project" value="UniProtKB-SubCell"/>
</dbReference>
<dbReference type="PANTHER" id="PTHR22926">
    <property type="entry name" value="PHOSPHO-N-ACETYLMURAMOYL-PENTAPEPTIDE-TRANSFERASE"/>
    <property type="match status" value="1"/>
</dbReference>
<proteinExistence type="predicted"/>
<evidence type="ECO:0000256" key="1">
    <source>
        <dbReference type="ARBA" id="ARBA00004651"/>
    </source>
</evidence>
<evidence type="ECO:0000313" key="9">
    <source>
        <dbReference type="EMBL" id="HFZ08622.1"/>
    </source>
</evidence>
<keyword evidence="5 8" id="KW-1133">Transmembrane helix</keyword>
<feature type="transmembrane region" description="Helical" evidence="8">
    <location>
        <begin position="71"/>
        <end position="88"/>
    </location>
</feature>
<feature type="transmembrane region" description="Helical" evidence="8">
    <location>
        <begin position="206"/>
        <end position="226"/>
    </location>
</feature>
<dbReference type="GO" id="GO:0016780">
    <property type="term" value="F:phosphotransferase activity, for other substituted phosphate groups"/>
    <property type="evidence" value="ECO:0007669"/>
    <property type="project" value="InterPro"/>
</dbReference>
<evidence type="ECO:0000256" key="8">
    <source>
        <dbReference type="SAM" id="Phobius"/>
    </source>
</evidence>
<comment type="cofactor">
    <cofactor evidence="7">
        <name>Mg(2+)</name>
        <dbReference type="ChEBI" id="CHEBI:18420"/>
    </cofactor>
</comment>
<feature type="transmembrane region" description="Helical" evidence="8">
    <location>
        <begin position="6"/>
        <end position="26"/>
    </location>
</feature>
<dbReference type="GO" id="GO:0071555">
    <property type="term" value="P:cell wall organization"/>
    <property type="evidence" value="ECO:0007669"/>
    <property type="project" value="TreeGrafter"/>
</dbReference>
<feature type="transmembrane region" description="Helical" evidence="8">
    <location>
        <begin position="317"/>
        <end position="337"/>
    </location>
</feature>
<keyword evidence="3 9" id="KW-0808">Transferase</keyword>
<keyword evidence="2" id="KW-1003">Cell membrane</keyword>
<organism evidence="9">
    <name type="scientific">candidate division CPR3 bacterium</name>
    <dbReference type="NCBI Taxonomy" id="2268181"/>
    <lineage>
        <taxon>Bacteria</taxon>
        <taxon>Bacteria division CPR3</taxon>
    </lineage>
</organism>
<evidence type="ECO:0000256" key="2">
    <source>
        <dbReference type="ARBA" id="ARBA00022475"/>
    </source>
</evidence>
<keyword evidence="6 8" id="KW-0472">Membrane</keyword>
<sequence length="343" mass="38711">MLKLVLLFTTAFVLSFVLTPLARILAFRFKILDYPGYRKIHKKPIPLTGGGTLYLTFAITLVFFHGWSREVLGLLLLGLIFILFGLLDDAGIKIRARYKIWSHLLFSFIFIWLTGIHFTFFKWDWINLILTACFITFMTNSMNMLDGMDGLVSGVTFLSSGFFAILAFNSGQKDLILLALPLMGATLGFLRYNFNPASIFLGEAGSTFLGFVLAVIAIRLNVYSLWKVALSLGLERLQLVSFIVPLIVLGIPIFDTYFVFANRFLHNIKFSQPGKDHSHHRIHLMGFSQRATVLTLYAIQVILGSIALAMIRADTQQFFSLLAIVGVFFVGFTIFLLRVEVYS</sequence>
<reference evidence="9" key="1">
    <citation type="journal article" date="2020" name="mSystems">
        <title>Genome- and Community-Level Interaction Insights into Carbon Utilization and Element Cycling Functions of Hydrothermarchaeota in Hydrothermal Sediment.</title>
        <authorList>
            <person name="Zhou Z."/>
            <person name="Liu Y."/>
            <person name="Xu W."/>
            <person name="Pan J."/>
            <person name="Luo Z.H."/>
            <person name="Li M."/>
        </authorList>
    </citation>
    <scope>NUCLEOTIDE SEQUENCE [LARGE SCALE GENOMIC DNA]</scope>
    <source>
        <strain evidence="9">SpSt-757</strain>
    </source>
</reference>
<dbReference type="EMBL" id="DTGG01000019">
    <property type="protein sequence ID" value="HFZ08622.1"/>
    <property type="molecule type" value="Genomic_DNA"/>
</dbReference>
<dbReference type="AlphaFoldDB" id="A0A7V3N561"/>
<gene>
    <name evidence="9" type="ORF">ENV41_00610</name>
</gene>
<keyword evidence="4 8" id="KW-0812">Transmembrane</keyword>
<dbReference type="GO" id="GO:0046872">
    <property type="term" value="F:metal ion binding"/>
    <property type="evidence" value="ECO:0007669"/>
    <property type="project" value="UniProtKB-KW"/>
</dbReference>
<feature type="binding site" evidence="7">
    <location>
        <position position="143"/>
    </location>
    <ligand>
        <name>Mg(2+)</name>
        <dbReference type="ChEBI" id="CHEBI:18420"/>
    </ligand>
</feature>
<evidence type="ECO:0000256" key="3">
    <source>
        <dbReference type="ARBA" id="ARBA00022679"/>
    </source>
</evidence>
<feature type="transmembrane region" description="Helical" evidence="8">
    <location>
        <begin position="47"/>
        <end position="65"/>
    </location>
</feature>
<feature type="transmembrane region" description="Helical" evidence="8">
    <location>
        <begin position="150"/>
        <end position="169"/>
    </location>
</feature>
<evidence type="ECO:0000256" key="6">
    <source>
        <dbReference type="ARBA" id="ARBA00023136"/>
    </source>
</evidence>
<keyword evidence="7" id="KW-0479">Metal-binding</keyword>
<keyword evidence="7" id="KW-0460">Magnesium</keyword>
<evidence type="ECO:0000256" key="7">
    <source>
        <dbReference type="PIRSR" id="PIRSR600715-1"/>
    </source>
</evidence>
<feature type="transmembrane region" description="Helical" evidence="8">
    <location>
        <begin position="100"/>
        <end position="119"/>
    </location>
</feature>
<protein>
    <submittedName>
        <fullName evidence="9">Undecaprenyl/decaprenyl-phosphate alpha-N-acetylglucosaminyl 1-phosphate transferase</fullName>
    </submittedName>
</protein>
<accession>A0A7V3N561</accession>